<keyword evidence="1" id="KW-1133">Transmembrane helix</keyword>
<gene>
    <name evidence="2" type="ORF">KSZ_20370</name>
</gene>
<dbReference type="EMBL" id="BNJJ01000005">
    <property type="protein sequence ID" value="GHO84031.1"/>
    <property type="molecule type" value="Genomic_DNA"/>
</dbReference>
<sequence>MVPESARDAGLVRRLFRFSRLHRSFESPRYLLKWLILSSLIGIVAGIGAIVFYSAIHYANHWFIEGIVGYVQPSPAGEGPTTIMSFWNSARPCEIQDCKDSLLLVKQISIEIITFLPLPLRSN</sequence>
<reference evidence="2 3" key="1">
    <citation type="journal article" date="2021" name="Int. J. Syst. Evol. Microbiol.">
        <title>Reticulibacter mediterranei gen. nov., sp. nov., within the new family Reticulibacteraceae fam. nov., and Ktedonospora formicarum gen. nov., sp. nov., Ktedonobacter robiniae sp. nov., Dictyobacter formicarum sp. nov. and Dictyobacter arantiisoli sp. nov., belonging to the class Ktedonobacteria.</title>
        <authorList>
            <person name="Yabe S."/>
            <person name="Zheng Y."/>
            <person name="Wang C.M."/>
            <person name="Sakai Y."/>
            <person name="Abe K."/>
            <person name="Yokota A."/>
            <person name="Donadio S."/>
            <person name="Cavaletti L."/>
            <person name="Monciardini P."/>
        </authorList>
    </citation>
    <scope>NUCLEOTIDE SEQUENCE [LARGE SCALE GENOMIC DNA]</scope>
    <source>
        <strain evidence="2 3">SOSP1-9</strain>
    </source>
</reference>
<keyword evidence="1" id="KW-0472">Membrane</keyword>
<name>A0ABQ3VFY2_9CHLR</name>
<evidence type="ECO:0008006" key="4">
    <source>
        <dbReference type="Google" id="ProtNLM"/>
    </source>
</evidence>
<evidence type="ECO:0000313" key="2">
    <source>
        <dbReference type="EMBL" id="GHO84031.1"/>
    </source>
</evidence>
<comment type="caution">
    <text evidence="2">The sequence shown here is derived from an EMBL/GenBank/DDBJ whole genome shotgun (WGS) entry which is preliminary data.</text>
</comment>
<protein>
    <recommendedName>
        <fullName evidence="4">Chloride channel protein</fullName>
    </recommendedName>
</protein>
<evidence type="ECO:0000313" key="3">
    <source>
        <dbReference type="Proteomes" id="UP000635565"/>
    </source>
</evidence>
<feature type="transmembrane region" description="Helical" evidence="1">
    <location>
        <begin position="34"/>
        <end position="56"/>
    </location>
</feature>
<dbReference type="InterPro" id="IPR014743">
    <property type="entry name" value="Cl-channel_core"/>
</dbReference>
<evidence type="ECO:0000256" key="1">
    <source>
        <dbReference type="SAM" id="Phobius"/>
    </source>
</evidence>
<organism evidence="2 3">
    <name type="scientific">Dictyobacter formicarum</name>
    <dbReference type="NCBI Taxonomy" id="2778368"/>
    <lineage>
        <taxon>Bacteria</taxon>
        <taxon>Bacillati</taxon>
        <taxon>Chloroflexota</taxon>
        <taxon>Ktedonobacteria</taxon>
        <taxon>Ktedonobacterales</taxon>
        <taxon>Dictyobacteraceae</taxon>
        <taxon>Dictyobacter</taxon>
    </lineage>
</organism>
<keyword evidence="3" id="KW-1185">Reference proteome</keyword>
<proteinExistence type="predicted"/>
<accession>A0ABQ3VFY2</accession>
<dbReference type="Proteomes" id="UP000635565">
    <property type="component" value="Unassembled WGS sequence"/>
</dbReference>
<keyword evidence="1" id="KW-0812">Transmembrane</keyword>
<dbReference type="SUPFAM" id="SSF81340">
    <property type="entry name" value="Clc chloride channel"/>
    <property type="match status" value="1"/>
</dbReference>